<dbReference type="RefSeq" id="WP_304560030.1">
    <property type="nucleotide sequence ID" value="NZ_JAUQSZ010000002.1"/>
</dbReference>
<gene>
    <name evidence="1" type="ORF">Q5H94_04560</name>
</gene>
<dbReference type="EMBL" id="JAUQSZ010000002">
    <property type="protein sequence ID" value="MDO7841586.1"/>
    <property type="molecule type" value="Genomic_DNA"/>
</dbReference>
<dbReference type="PANTHER" id="PTHR33361">
    <property type="entry name" value="GLR0591 PROTEIN"/>
    <property type="match status" value="1"/>
</dbReference>
<name>A0ABT8ZVH4_9SPHN</name>
<dbReference type="InterPro" id="IPR006311">
    <property type="entry name" value="TAT_signal"/>
</dbReference>
<dbReference type="PANTHER" id="PTHR33361:SF2">
    <property type="entry name" value="DUF885 DOMAIN-CONTAINING PROTEIN"/>
    <property type="match status" value="1"/>
</dbReference>
<dbReference type="InterPro" id="IPR010281">
    <property type="entry name" value="DUF885"/>
</dbReference>
<comment type="caution">
    <text evidence="1">The sequence shown here is derived from an EMBL/GenBank/DDBJ whole genome shotgun (WGS) entry which is preliminary data.</text>
</comment>
<reference evidence="1" key="1">
    <citation type="submission" date="2023-07" db="EMBL/GenBank/DDBJ databases">
        <authorList>
            <person name="Kim M.K."/>
        </authorList>
    </citation>
    <scope>NUCLEOTIDE SEQUENCE</scope>
    <source>
        <strain evidence="1">CA1-15</strain>
    </source>
</reference>
<proteinExistence type="predicted"/>
<dbReference type="Pfam" id="PF05960">
    <property type="entry name" value="DUF885"/>
    <property type="match status" value="1"/>
</dbReference>
<dbReference type="PROSITE" id="PS51318">
    <property type="entry name" value="TAT"/>
    <property type="match status" value="1"/>
</dbReference>
<evidence type="ECO:0000313" key="1">
    <source>
        <dbReference type="EMBL" id="MDO7841586.1"/>
    </source>
</evidence>
<organism evidence="1 2">
    <name type="scientific">Sphingomonas immobilis</name>
    <dbReference type="NCBI Taxonomy" id="3063997"/>
    <lineage>
        <taxon>Bacteria</taxon>
        <taxon>Pseudomonadati</taxon>
        <taxon>Pseudomonadota</taxon>
        <taxon>Alphaproteobacteria</taxon>
        <taxon>Sphingomonadales</taxon>
        <taxon>Sphingomonadaceae</taxon>
        <taxon>Sphingomonas</taxon>
    </lineage>
</organism>
<keyword evidence="2" id="KW-1185">Reference proteome</keyword>
<dbReference type="Proteomes" id="UP001176468">
    <property type="component" value="Unassembled WGS sequence"/>
</dbReference>
<accession>A0ABT8ZVH4</accession>
<sequence length="602" mass="65258">MAEVDRRTVLLGGAAAGALAFAPGSARADAGAELAILFDTLFQESLRLRPESATLLGLDKGVNADLRGKLSDESDAGRAAQRTQTQDQLKRLRALDPAKLSATDRINYDTVLYTRESAAGLQKYDFGGGGSSPYVISQQNGAYQSTPSFLDTKHPIDTAGDADAYLARLTAYAGQLDANTARLKHDVAAGVVPPDFLLDKTLTQMGLAHVPADTATVVKSLAARAKAKGLGDRFAADAAKIYTERVLPALDRQIDEVRAVRSRATHDAGVWKLPQGDAFYRTALAASTTTRFTPEEVHTFGLEQAREIVARIEPLLVKAGLTKGTTGERIAALFQQPGQLYPNTDEGKAAAIAFCNDRLAAVRTRLPRVFKRVPSYTFEVRRVPKENEAGASSAFSQAPSLDGSRPGFVYFNLQDSAEWPKFMLPTVIYHEGLPGHQFEGGLALSNTNLPLIRKTIGFSGYAEGWALYAEQVADEIGMYDDDPLGVIGYLKEALFRAQRCVVDTGLHHFKWSREKAMAQFVTELGEAPGFAEREIDRYCANPGQACSYKLGHATFVKLRAAAQAKLGAKYDIKDFHEAVLGCGRVPLEILERVGNEWIASKA</sequence>
<evidence type="ECO:0000313" key="2">
    <source>
        <dbReference type="Proteomes" id="UP001176468"/>
    </source>
</evidence>
<protein>
    <submittedName>
        <fullName evidence="1">DUF885 family protein</fullName>
    </submittedName>
</protein>